<keyword evidence="5" id="KW-1185">Reference proteome</keyword>
<evidence type="ECO:0000256" key="3">
    <source>
        <dbReference type="SAM" id="SignalP"/>
    </source>
</evidence>
<protein>
    <submittedName>
        <fullName evidence="4">DUF2637 domain-containing protein</fullName>
    </submittedName>
</protein>
<feature type="region of interest" description="Disordered" evidence="1">
    <location>
        <begin position="127"/>
        <end position="152"/>
    </location>
</feature>
<dbReference type="EMBL" id="JARAWP010000069">
    <property type="protein sequence ID" value="MDX3026097.1"/>
    <property type="molecule type" value="Genomic_DNA"/>
</dbReference>
<feature type="signal peptide" evidence="3">
    <location>
        <begin position="1"/>
        <end position="24"/>
    </location>
</feature>
<feature type="compositionally biased region" description="Basic and acidic residues" evidence="1">
    <location>
        <begin position="137"/>
        <end position="150"/>
    </location>
</feature>
<keyword evidence="3" id="KW-0732">Signal</keyword>
<comment type="caution">
    <text evidence="4">The sequence shown here is derived from an EMBL/GenBank/DDBJ whole genome shotgun (WGS) entry which is preliminary data.</text>
</comment>
<accession>A0ABU4MF32</accession>
<dbReference type="InterPro" id="IPR006311">
    <property type="entry name" value="TAT_signal"/>
</dbReference>
<proteinExistence type="predicted"/>
<reference evidence="4 5" key="1">
    <citation type="journal article" date="2023" name="Microb. Genom.">
        <title>Mesoterricola silvestris gen. nov., sp. nov., Mesoterricola sediminis sp. nov., Geothrix oryzae sp. nov., Geothrix edaphica sp. nov., Geothrix rubra sp. nov., and Geothrix limicola sp. nov., six novel members of Acidobacteriota isolated from soils.</title>
        <authorList>
            <person name="Weisberg A.J."/>
            <person name="Pearce E."/>
            <person name="Kramer C.G."/>
            <person name="Chang J.H."/>
            <person name="Clarke C.R."/>
        </authorList>
    </citation>
    <scope>NUCLEOTIDE SEQUENCE [LARGE SCALE GENOMIC DNA]</scope>
    <source>
        <strain evidence="4 5">NB05-1H</strain>
    </source>
</reference>
<sequence>MKRQISRRHVVITGAVTVAVTAFAASADTLASLGQAVGWKGQLSWSLPVAVDVLALVALVAWFTPGVRQLGQWMTAGSVVTSVILNAVGHLVSTGHLTVGPKLVIGVSAVPVISMALAAHLAVEVTKPEEDGTVTSEDDRPVVTTDRDQDAADVTAEVTTPAVPVVTTDDHRPVILPAFEGDHLVTADMTTALKAVTVDDRQEVTEVTAPVTTMAAKSDRRMVTEPVTDTPATVTEVTATIRQEAEKLAAEQDGKVTIDQLRDLGLSRRTATALRRELLEGVSA</sequence>
<dbReference type="RefSeq" id="WP_119612068.1">
    <property type="nucleotide sequence ID" value="NZ_CP122371.1"/>
</dbReference>
<organism evidence="4 5">
    <name type="scientific">Streptomyces acidiscabies</name>
    <dbReference type="NCBI Taxonomy" id="42234"/>
    <lineage>
        <taxon>Bacteria</taxon>
        <taxon>Bacillati</taxon>
        <taxon>Actinomycetota</taxon>
        <taxon>Actinomycetes</taxon>
        <taxon>Kitasatosporales</taxon>
        <taxon>Streptomycetaceae</taxon>
        <taxon>Streptomyces</taxon>
    </lineage>
</organism>
<keyword evidence="2" id="KW-0812">Transmembrane</keyword>
<feature type="chain" id="PRO_5046275212" evidence="3">
    <location>
        <begin position="25"/>
        <end position="284"/>
    </location>
</feature>
<evidence type="ECO:0000313" key="5">
    <source>
        <dbReference type="Proteomes" id="UP001272987"/>
    </source>
</evidence>
<evidence type="ECO:0000256" key="1">
    <source>
        <dbReference type="SAM" id="MobiDB-lite"/>
    </source>
</evidence>
<keyword evidence="2" id="KW-0472">Membrane</keyword>
<dbReference type="PROSITE" id="PS51318">
    <property type="entry name" value="TAT"/>
    <property type="match status" value="1"/>
</dbReference>
<gene>
    <name evidence="4" type="ORF">PV666_50825</name>
</gene>
<dbReference type="Proteomes" id="UP001272987">
    <property type="component" value="Unassembled WGS sequence"/>
</dbReference>
<name>A0ABU4MF32_9ACTN</name>
<evidence type="ECO:0000313" key="4">
    <source>
        <dbReference type="EMBL" id="MDX3026097.1"/>
    </source>
</evidence>
<evidence type="ECO:0000256" key="2">
    <source>
        <dbReference type="SAM" id="Phobius"/>
    </source>
</evidence>
<feature type="transmembrane region" description="Helical" evidence="2">
    <location>
        <begin position="43"/>
        <end position="63"/>
    </location>
</feature>
<keyword evidence="2" id="KW-1133">Transmembrane helix</keyword>
<feature type="transmembrane region" description="Helical" evidence="2">
    <location>
        <begin position="70"/>
        <end position="91"/>
    </location>
</feature>
<dbReference type="Pfam" id="PF10935">
    <property type="entry name" value="DUF2637"/>
    <property type="match status" value="1"/>
</dbReference>
<dbReference type="InterPro" id="IPR021235">
    <property type="entry name" value="DUF2637"/>
</dbReference>